<evidence type="ECO:0000313" key="3">
    <source>
        <dbReference type="EMBL" id="MBE9391787.1"/>
    </source>
</evidence>
<name>A0A843AF80_9CREN</name>
<dbReference type="RefSeq" id="WP_193804176.1">
    <property type="nucleotide sequence ID" value="NZ_JADEZV010000008.1"/>
</dbReference>
<dbReference type="GO" id="GO:0010181">
    <property type="term" value="F:FMN binding"/>
    <property type="evidence" value="ECO:0007669"/>
    <property type="project" value="InterPro"/>
</dbReference>
<sequence length="51" mass="5782">MVASWWTQISVNPLLIGVSVSPERYTYKLLKKSSTFAINFLVVKYIKNCGS</sequence>
<evidence type="ECO:0000313" key="4">
    <source>
        <dbReference type="Proteomes" id="UP000652307"/>
    </source>
</evidence>
<gene>
    <name evidence="3" type="ORF">IOK49_06875</name>
</gene>
<dbReference type="Pfam" id="PF01613">
    <property type="entry name" value="Flavin_Reduct"/>
    <property type="match status" value="1"/>
</dbReference>
<protein>
    <submittedName>
        <fullName evidence="3">Flavin reductase</fullName>
    </submittedName>
</protein>
<reference evidence="3" key="1">
    <citation type="submission" date="2020-10" db="EMBL/GenBank/DDBJ databases">
        <title>Fervidococcus fontis strain 3639Fd - the first crenarchaeon capable of growth on lipids.</title>
        <authorList>
            <person name="Kochetkova T.V."/>
            <person name="Elcheninov A.G."/>
            <person name="Toschakov S.V."/>
            <person name="Kublanov I.V."/>
        </authorList>
    </citation>
    <scope>NUCLEOTIDE SEQUENCE</scope>
    <source>
        <strain evidence="3">3639Fd</strain>
    </source>
</reference>
<comment type="caution">
    <text evidence="3">The sequence shown here is derived from an EMBL/GenBank/DDBJ whole genome shotgun (WGS) entry which is preliminary data.</text>
</comment>
<accession>A0A843AF80</accession>
<comment type="cofactor">
    <cofactor evidence="1">
        <name>FMN</name>
        <dbReference type="ChEBI" id="CHEBI:58210"/>
    </cofactor>
</comment>
<dbReference type="Gene3D" id="2.30.110.10">
    <property type="entry name" value="Electron Transport, Fmn-binding Protein, Chain A"/>
    <property type="match status" value="1"/>
</dbReference>
<proteinExistence type="predicted"/>
<dbReference type="PANTHER" id="PTHR43241">
    <property type="entry name" value="FLAVIN REDUCTASE DOMAIN PROTEIN"/>
    <property type="match status" value="1"/>
</dbReference>
<dbReference type="InterPro" id="IPR012349">
    <property type="entry name" value="Split_barrel_FMN-bd"/>
</dbReference>
<evidence type="ECO:0000256" key="1">
    <source>
        <dbReference type="ARBA" id="ARBA00001917"/>
    </source>
</evidence>
<dbReference type="SUPFAM" id="SSF50475">
    <property type="entry name" value="FMN-binding split barrel"/>
    <property type="match status" value="1"/>
</dbReference>
<evidence type="ECO:0000259" key="2">
    <source>
        <dbReference type="Pfam" id="PF01613"/>
    </source>
</evidence>
<dbReference type="InterPro" id="IPR002563">
    <property type="entry name" value="Flavin_Rdtase-like_dom"/>
</dbReference>
<dbReference type="AlphaFoldDB" id="A0A843AF80"/>
<feature type="domain" description="Flavin reductase like" evidence="2">
    <location>
        <begin position="1"/>
        <end position="41"/>
    </location>
</feature>
<dbReference type="InterPro" id="IPR053310">
    <property type="entry name" value="Flavoredoxin-like"/>
</dbReference>
<dbReference type="EMBL" id="JADEZV010000008">
    <property type="protein sequence ID" value="MBE9391787.1"/>
    <property type="molecule type" value="Genomic_DNA"/>
</dbReference>
<dbReference type="PANTHER" id="PTHR43241:SF1">
    <property type="entry name" value="FLAVIN REDUCTASE LIKE DOMAIN-CONTAINING PROTEIN"/>
    <property type="match status" value="1"/>
</dbReference>
<dbReference type="Proteomes" id="UP000652307">
    <property type="component" value="Unassembled WGS sequence"/>
</dbReference>
<organism evidence="3 4">
    <name type="scientific">Fervidicoccus fontis</name>
    <dbReference type="NCBI Taxonomy" id="683846"/>
    <lineage>
        <taxon>Archaea</taxon>
        <taxon>Thermoproteota</taxon>
        <taxon>Thermoprotei</taxon>
        <taxon>Fervidicoccales</taxon>
        <taxon>Fervidicoccaceae</taxon>
        <taxon>Fervidicoccus</taxon>
    </lineage>
</organism>